<accession>A0ABV5XTQ4</accession>
<dbReference type="EMBL" id="JBHMBC010000002">
    <property type="protein sequence ID" value="MFB9818123.1"/>
    <property type="molecule type" value="Genomic_DNA"/>
</dbReference>
<organism evidence="1 2">
    <name type="scientific">Arthrobacter ramosus</name>
    <dbReference type="NCBI Taxonomy" id="1672"/>
    <lineage>
        <taxon>Bacteria</taxon>
        <taxon>Bacillati</taxon>
        <taxon>Actinomycetota</taxon>
        <taxon>Actinomycetes</taxon>
        <taxon>Micrococcales</taxon>
        <taxon>Micrococcaceae</taxon>
        <taxon>Arthrobacter</taxon>
    </lineage>
</organism>
<reference evidence="1 2" key="1">
    <citation type="submission" date="2024-09" db="EMBL/GenBank/DDBJ databases">
        <authorList>
            <person name="Sun Q."/>
            <person name="Mori K."/>
        </authorList>
    </citation>
    <scope>NUCLEOTIDE SEQUENCE [LARGE SCALE GENOMIC DNA]</scope>
    <source>
        <strain evidence="1 2">JCM 1334</strain>
    </source>
</reference>
<evidence type="ECO:0000313" key="1">
    <source>
        <dbReference type="EMBL" id="MFB9818123.1"/>
    </source>
</evidence>
<comment type="caution">
    <text evidence="1">The sequence shown here is derived from an EMBL/GenBank/DDBJ whole genome shotgun (WGS) entry which is preliminary data.</text>
</comment>
<keyword evidence="2" id="KW-1185">Reference proteome</keyword>
<dbReference type="RefSeq" id="WP_234754126.1">
    <property type="nucleotide sequence ID" value="NZ_BAAAWN010000001.1"/>
</dbReference>
<name>A0ABV5XTQ4_ARTRM</name>
<protein>
    <submittedName>
        <fullName evidence="1">Uncharacterized protein</fullName>
    </submittedName>
</protein>
<sequence length="71" mass="7912">MITISPDTLTITATDRASMDRELDEAVSAARAVAMRERRCGILVSRHGHDSFTVTLSDSVPFGLTREFQDW</sequence>
<gene>
    <name evidence="1" type="ORF">ACFFP1_01255</name>
</gene>
<dbReference type="Proteomes" id="UP001589702">
    <property type="component" value="Unassembled WGS sequence"/>
</dbReference>
<proteinExistence type="predicted"/>
<evidence type="ECO:0000313" key="2">
    <source>
        <dbReference type="Proteomes" id="UP001589702"/>
    </source>
</evidence>